<feature type="transmembrane region" description="Helical" evidence="8">
    <location>
        <begin position="39"/>
        <end position="61"/>
    </location>
</feature>
<dbReference type="GO" id="GO:0005886">
    <property type="term" value="C:plasma membrane"/>
    <property type="evidence" value="ECO:0007669"/>
    <property type="project" value="UniProtKB-SubCell"/>
</dbReference>
<evidence type="ECO:0000313" key="10">
    <source>
        <dbReference type="EMBL" id="SVA30649.1"/>
    </source>
</evidence>
<dbReference type="GO" id="GO:0042910">
    <property type="term" value="F:xenobiotic transmembrane transporter activity"/>
    <property type="evidence" value="ECO:0007669"/>
    <property type="project" value="InterPro"/>
</dbReference>
<evidence type="ECO:0000256" key="3">
    <source>
        <dbReference type="ARBA" id="ARBA00022448"/>
    </source>
</evidence>
<dbReference type="PANTHER" id="PTHR23502">
    <property type="entry name" value="MAJOR FACILITATOR SUPERFAMILY"/>
    <property type="match status" value="1"/>
</dbReference>
<dbReference type="PROSITE" id="PS00216">
    <property type="entry name" value="SUGAR_TRANSPORT_1"/>
    <property type="match status" value="1"/>
</dbReference>
<dbReference type="InterPro" id="IPR005829">
    <property type="entry name" value="Sugar_transporter_CS"/>
</dbReference>
<accession>A0A381UR47</accession>
<gene>
    <name evidence="10" type="ORF">METZ01_LOCUS83503</name>
</gene>
<feature type="transmembrane region" description="Helical" evidence="8">
    <location>
        <begin position="161"/>
        <end position="181"/>
    </location>
</feature>
<feature type="transmembrane region" description="Helical" evidence="8">
    <location>
        <begin position="98"/>
        <end position="119"/>
    </location>
</feature>
<feature type="non-terminal residue" evidence="10">
    <location>
        <position position="1"/>
    </location>
</feature>
<evidence type="ECO:0000256" key="5">
    <source>
        <dbReference type="ARBA" id="ARBA00022692"/>
    </source>
</evidence>
<evidence type="ECO:0000256" key="2">
    <source>
        <dbReference type="ARBA" id="ARBA00006236"/>
    </source>
</evidence>
<feature type="transmembrane region" description="Helical" evidence="8">
    <location>
        <begin position="346"/>
        <end position="363"/>
    </location>
</feature>
<dbReference type="InterPro" id="IPR011701">
    <property type="entry name" value="MFS"/>
</dbReference>
<keyword evidence="4" id="KW-1003">Cell membrane</keyword>
<dbReference type="PROSITE" id="PS50850">
    <property type="entry name" value="MFS"/>
    <property type="match status" value="1"/>
</dbReference>
<dbReference type="InterPro" id="IPR020846">
    <property type="entry name" value="MFS_dom"/>
</dbReference>
<keyword evidence="6 8" id="KW-1133">Transmembrane helix</keyword>
<dbReference type="Pfam" id="PF07690">
    <property type="entry name" value="MFS_1"/>
    <property type="match status" value="1"/>
</dbReference>
<evidence type="ECO:0000259" key="9">
    <source>
        <dbReference type="PROSITE" id="PS50850"/>
    </source>
</evidence>
<sequence length="396" mass="42539">MQVKRPSTLLLGLASGMSPFGMALVVPTLELFAQKFNAPYSSIQFILSAYVFGIATAQPIIGFLSDKVGRRPIMISGIILFIAASVVCLYAQDLSTLIIARFIQGMGGSVGSVMSRAMIRDTTNTVSAKPLSRVIAIMGIAPMIAPVVGAFVLEFFSNPNYIFIVTLCIGIIILLPVLFLLPETLDVKLARTGLELSWNKKYQLLLRSRIFVGSTFVYGFTTGSFFAFLAIASTVFSKDLGIDVRGFGLIWGGMTVLYTISSLIGGNLSTRIGLMNVMKRGIILNLIAGLLIYSLARFLGTNLLSILIPLTFMFLAHGFIVSTALTKAVSDRPEIAGSSSGLSSSMGLMIGGLFSILSGAFYTGDFLPIALIISVSTIFCYLSYRLIISDKAVDIN</sequence>
<evidence type="ECO:0000256" key="4">
    <source>
        <dbReference type="ARBA" id="ARBA00022475"/>
    </source>
</evidence>
<feature type="transmembrane region" description="Helical" evidence="8">
    <location>
        <begin position="248"/>
        <end position="270"/>
    </location>
</feature>
<evidence type="ECO:0000256" key="6">
    <source>
        <dbReference type="ARBA" id="ARBA00022989"/>
    </source>
</evidence>
<comment type="similarity">
    <text evidence="2">Belongs to the major facilitator superfamily. Bcr/CmlA family.</text>
</comment>
<dbReference type="EMBL" id="UINC01006961">
    <property type="protein sequence ID" value="SVA30649.1"/>
    <property type="molecule type" value="Genomic_DNA"/>
</dbReference>
<keyword evidence="5 8" id="KW-0812">Transmembrane</keyword>
<feature type="transmembrane region" description="Helical" evidence="8">
    <location>
        <begin position="73"/>
        <end position="92"/>
    </location>
</feature>
<dbReference type="InterPro" id="IPR036259">
    <property type="entry name" value="MFS_trans_sf"/>
</dbReference>
<keyword evidence="7 8" id="KW-0472">Membrane</keyword>
<proteinExistence type="inferred from homology"/>
<feature type="domain" description="Major facilitator superfamily (MFS) profile" evidence="9">
    <location>
        <begin position="7"/>
        <end position="388"/>
    </location>
</feature>
<reference evidence="10" key="1">
    <citation type="submission" date="2018-05" db="EMBL/GenBank/DDBJ databases">
        <authorList>
            <person name="Lanie J.A."/>
            <person name="Ng W.-L."/>
            <person name="Kazmierczak K.M."/>
            <person name="Andrzejewski T.M."/>
            <person name="Davidsen T.M."/>
            <person name="Wayne K.J."/>
            <person name="Tettelin H."/>
            <person name="Glass J.I."/>
            <person name="Rusch D."/>
            <person name="Podicherti R."/>
            <person name="Tsui H.-C.T."/>
            <person name="Winkler M.E."/>
        </authorList>
    </citation>
    <scope>NUCLEOTIDE SEQUENCE</scope>
</reference>
<dbReference type="AlphaFoldDB" id="A0A381UR47"/>
<feature type="transmembrane region" description="Helical" evidence="8">
    <location>
        <begin position="306"/>
        <end position="325"/>
    </location>
</feature>
<dbReference type="Gene3D" id="1.20.1720.10">
    <property type="entry name" value="Multidrug resistance protein D"/>
    <property type="match status" value="1"/>
</dbReference>
<organism evidence="10">
    <name type="scientific">marine metagenome</name>
    <dbReference type="NCBI Taxonomy" id="408172"/>
    <lineage>
        <taxon>unclassified sequences</taxon>
        <taxon>metagenomes</taxon>
        <taxon>ecological metagenomes</taxon>
    </lineage>
</organism>
<dbReference type="PANTHER" id="PTHR23502:SF132">
    <property type="entry name" value="POLYAMINE TRANSPORTER 2-RELATED"/>
    <property type="match status" value="1"/>
</dbReference>
<dbReference type="PRINTS" id="PR01035">
    <property type="entry name" value="TCRTETA"/>
</dbReference>
<protein>
    <recommendedName>
        <fullName evidence="9">Major facilitator superfamily (MFS) profile domain-containing protein</fullName>
    </recommendedName>
</protein>
<feature type="transmembrane region" description="Helical" evidence="8">
    <location>
        <begin position="282"/>
        <end position="300"/>
    </location>
</feature>
<feature type="transmembrane region" description="Helical" evidence="8">
    <location>
        <begin position="210"/>
        <end position="236"/>
    </location>
</feature>
<dbReference type="SUPFAM" id="SSF103473">
    <property type="entry name" value="MFS general substrate transporter"/>
    <property type="match status" value="1"/>
</dbReference>
<evidence type="ECO:0000256" key="1">
    <source>
        <dbReference type="ARBA" id="ARBA00004651"/>
    </source>
</evidence>
<feature type="non-terminal residue" evidence="10">
    <location>
        <position position="396"/>
    </location>
</feature>
<name>A0A381UR47_9ZZZZ</name>
<evidence type="ECO:0000256" key="7">
    <source>
        <dbReference type="ARBA" id="ARBA00023136"/>
    </source>
</evidence>
<feature type="transmembrane region" description="Helical" evidence="8">
    <location>
        <begin position="369"/>
        <end position="388"/>
    </location>
</feature>
<evidence type="ECO:0000256" key="8">
    <source>
        <dbReference type="SAM" id="Phobius"/>
    </source>
</evidence>
<dbReference type="InterPro" id="IPR001958">
    <property type="entry name" value="Tet-R_TetA/multi-R_MdtG-like"/>
</dbReference>
<dbReference type="InterPro" id="IPR004812">
    <property type="entry name" value="Efflux_drug-R_Bcr/CmlA"/>
</dbReference>
<dbReference type="GO" id="GO:1990961">
    <property type="term" value="P:xenobiotic detoxification by transmembrane export across the plasma membrane"/>
    <property type="evidence" value="ECO:0007669"/>
    <property type="project" value="InterPro"/>
</dbReference>
<comment type="subcellular location">
    <subcellularLocation>
        <location evidence="1">Cell membrane</location>
        <topology evidence="1">Multi-pass membrane protein</topology>
    </subcellularLocation>
</comment>
<dbReference type="NCBIfam" id="TIGR00710">
    <property type="entry name" value="efflux_Bcr_CflA"/>
    <property type="match status" value="1"/>
</dbReference>
<feature type="transmembrane region" description="Helical" evidence="8">
    <location>
        <begin position="131"/>
        <end position="155"/>
    </location>
</feature>
<keyword evidence="3" id="KW-0813">Transport</keyword>